<dbReference type="CDD" id="cd06261">
    <property type="entry name" value="TM_PBP2"/>
    <property type="match status" value="1"/>
</dbReference>
<dbReference type="InterPro" id="IPR000515">
    <property type="entry name" value="MetI-like"/>
</dbReference>
<comment type="similarity">
    <text evidence="7">Belongs to the binding-protein-dependent transport system permease family.</text>
</comment>
<evidence type="ECO:0000256" key="7">
    <source>
        <dbReference type="RuleBase" id="RU363032"/>
    </source>
</evidence>
<feature type="transmembrane region" description="Helical" evidence="7">
    <location>
        <begin position="153"/>
        <end position="177"/>
    </location>
</feature>
<evidence type="ECO:0000313" key="9">
    <source>
        <dbReference type="EMBL" id="MDQ0338591.1"/>
    </source>
</evidence>
<dbReference type="Proteomes" id="UP001232445">
    <property type="component" value="Unassembled WGS sequence"/>
</dbReference>
<evidence type="ECO:0000256" key="5">
    <source>
        <dbReference type="ARBA" id="ARBA00022989"/>
    </source>
</evidence>
<dbReference type="PANTHER" id="PTHR43744">
    <property type="entry name" value="ABC TRANSPORTER PERMEASE PROTEIN MG189-RELATED-RELATED"/>
    <property type="match status" value="1"/>
</dbReference>
<dbReference type="RefSeq" id="WP_370875843.1">
    <property type="nucleotide sequence ID" value="NZ_JAUSUQ010000004.1"/>
</dbReference>
<dbReference type="PANTHER" id="PTHR43744:SF9">
    <property type="entry name" value="POLYGALACTURONAN_RHAMNOGALACTURONAN TRANSPORT SYSTEM PERMEASE PROTEIN YTCP"/>
    <property type="match status" value="1"/>
</dbReference>
<feature type="transmembrane region" description="Helical" evidence="7">
    <location>
        <begin position="86"/>
        <end position="115"/>
    </location>
</feature>
<dbReference type="Gene3D" id="1.10.3720.10">
    <property type="entry name" value="MetI-like"/>
    <property type="match status" value="1"/>
</dbReference>
<proteinExistence type="inferred from homology"/>
<reference evidence="9 10" key="1">
    <citation type="submission" date="2023-07" db="EMBL/GenBank/DDBJ databases">
        <title>Genomic Encyclopedia of Type Strains, Phase IV (KMG-IV): sequencing the most valuable type-strain genomes for metagenomic binning, comparative biology and taxonomic classification.</title>
        <authorList>
            <person name="Goeker M."/>
        </authorList>
    </citation>
    <scope>NUCLEOTIDE SEQUENCE [LARGE SCALE GENOMIC DNA]</scope>
    <source>
        <strain evidence="9 10">DSM 17740</strain>
    </source>
</reference>
<evidence type="ECO:0000256" key="2">
    <source>
        <dbReference type="ARBA" id="ARBA00022448"/>
    </source>
</evidence>
<keyword evidence="10" id="KW-1185">Reference proteome</keyword>
<feature type="transmembrane region" description="Helical" evidence="7">
    <location>
        <begin position="25"/>
        <end position="47"/>
    </location>
</feature>
<feature type="transmembrane region" description="Helical" evidence="7">
    <location>
        <begin position="127"/>
        <end position="147"/>
    </location>
</feature>
<accession>A0ABU0CQB4</accession>
<keyword evidence="3" id="KW-1003">Cell membrane</keyword>
<name>A0ABU0CQB4_9BACI</name>
<keyword evidence="6 7" id="KW-0472">Membrane</keyword>
<dbReference type="PROSITE" id="PS50928">
    <property type="entry name" value="ABC_TM1"/>
    <property type="match status" value="1"/>
</dbReference>
<keyword evidence="2 7" id="KW-0813">Transport</keyword>
<keyword evidence="4 7" id="KW-0812">Transmembrane</keyword>
<gene>
    <name evidence="9" type="ORF">J2S00_001377</name>
</gene>
<protein>
    <submittedName>
        <fullName evidence="9">Aldouronate transport system permease protein</fullName>
    </submittedName>
</protein>
<dbReference type="InterPro" id="IPR035906">
    <property type="entry name" value="MetI-like_sf"/>
</dbReference>
<keyword evidence="5 7" id="KW-1133">Transmembrane helix</keyword>
<comment type="subcellular location">
    <subcellularLocation>
        <location evidence="1 7">Cell membrane</location>
        <topology evidence="1 7">Multi-pass membrane protein</topology>
    </subcellularLocation>
</comment>
<evidence type="ECO:0000313" key="10">
    <source>
        <dbReference type="Proteomes" id="UP001232445"/>
    </source>
</evidence>
<feature type="transmembrane region" description="Helical" evidence="7">
    <location>
        <begin position="282"/>
        <end position="301"/>
    </location>
</feature>
<evidence type="ECO:0000259" key="8">
    <source>
        <dbReference type="PROSITE" id="PS50928"/>
    </source>
</evidence>
<organism evidence="9 10">
    <name type="scientific">Caldalkalibacillus uzonensis</name>
    <dbReference type="NCBI Taxonomy" id="353224"/>
    <lineage>
        <taxon>Bacteria</taxon>
        <taxon>Bacillati</taxon>
        <taxon>Bacillota</taxon>
        <taxon>Bacilli</taxon>
        <taxon>Bacillales</taxon>
        <taxon>Bacillaceae</taxon>
        <taxon>Caldalkalibacillus</taxon>
    </lineage>
</organism>
<feature type="transmembrane region" description="Helical" evidence="7">
    <location>
        <begin position="198"/>
        <end position="223"/>
    </location>
</feature>
<feature type="domain" description="ABC transmembrane type-1" evidence="8">
    <location>
        <begin position="90"/>
        <end position="301"/>
    </location>
</feature>
<dbReference type="SUPFAM" id="SSF161098">
    <property type="entry name" value="MetI-like"/>
    <property type="match status" value="1"/>
</dbReference>
<evidence type="ECO:0000256" key="4">
    <source>
        <dbReference type="ARBA" id="ARBA00022692"/>
    </source>
</evidence>
<evidence type="ECO:0000256" key="3">
    <source>
        <dbReference type="ARBA" id="ARBA00022475"/>
    </source>
</evidence>
<dbReference type="Pfam" id="PF00528">
    <property type="entry name" value="BPD_transp_1"/>
    <property type="match status" value="1"/>
</dbReference>
<evidence type="ECO:0000256" key="6">
    <source>
        <dbReference type="ARBA" id="ARBA00023136"/>
    </source>
</evidence>
<comment type="caution">
    <text evidence="9">The sequence shown here is derived from an EMBL/GenBank/DDBJ whole genome shotgun (WGS) entry which is preliminary data.</text>
</comment>
<sequence>MIKTKALPFRLKKKISKRKLTTEDIIFDTCNYLFMILLIIVMLYPMLNQLAISLNDATDSIRGGIYLWPREFTLQNYQHVLGEAHILQALFISVARTLIGTVISVFCTAMVAYTLSRQEFVLRKPATILFVLTMYFHGGLIPTYLLIRELGLIGSFWVYIIPNIIGVFNLIVIRSFIDGLPNSFIESARIDGAGEFTIFLRIVMPLSLPVLATVSLFVAVWQWNSWFDVFLYNSSHPHLTTLQYELMKILQNTNAALAQRSAVDAFAGSEAQGGNVVTPMSIRATMTIIVSVPIILVYPFLQKYFVKGMTLGGVKE</sequence>
<evidence type="ECO:0000256" key="1">
    <source>
        <dbReference type="ARBA" id="ARBA00004651"/>
    </source>
</evidence>
<dbReference type="EMBL" id="JAUSUQ010000004">
    <property type="protein sequence ID" value="MDQ0338591.1"/>
    <property type="molecule type" value="Genomic_DNA"/>
</dbReference>